<organism evidence="1 2">
    <name type="scientific">Kistimonas scapharcae</name>
    <dbReference type="NCBI Taxonomy" id="1036133"/>
    <lineage>
        <taxon>Bacteria</taxon>
        <taxon>Pseudomonadati</taxon>
        <taxon>Pseudomonadota</taxon>
        <taxon>Gammaproteobacteria</taxon>
        <taxon>Oceanospirillales</taxon>
        <taxon>Endozoicomonadaceae</taxon>
        <taxon>Kistimonas</taxon>
    </lineage>
</organism>
<accession>A0ABP8UXH4</accession>
<dbReference type="RefSeq" id="WP_345192871.1">
    <property type="nucleotide sequence ID" value="NZ_BAABFL010000013.1"/>
</dbReference>
<protein>
    <submittedName>
        <fullName evidence="1">Uncharacterized protein</fullName>
    </submittedName>
</protein>
<name>A0ABP8UXH4_9GAMM</name>
<evidence type="ECO:0000313" key="1">
    <source>
        <dbReference type="EMBL" id="GAA4647903.1"/>
    </source>
</evidence>
<evidence type="ECO:0000313" key="2">
    <source>
        <dbReference type="Proteomes" id="UP001500604"/>
    </source>
</evidence>
<dbReference type="Proteomes" id="UP001500604">
    <property type="component" value="Unassembled WGS sequence"/>
</dbReference>
<reference evidence="2" key="1">
    <citation type="journal article" date="2019" name="Int. J. Syst. Evol. Microbiol.">
        <title>The Global Catalogue of Microorganisms (GCM) 10K type strain sequencing project: providing services to taxonomists for standard genome sequencing and annotation.</title>
        <authorList>
            <consortium name="The Broad Institute Genomics Platform"/>
            <consortium name="The Broad Institute Genome Sequencing Center for Infectious Disease"/>
            <person name="Wu L."/>
            <person name="Ma J."/>
        </authorList>
    </citation>
    <scope>NUCLEOTIDE SEQUENCE [LARGE SCALE GENOMIC DNA]</scope>
    <source>
        <strain evidence="2">JCM 17805</strain>
    </source>
</reference>
<proteinExistence type="predicted"/>
<gene>
    <name evidence="1" type="ORF">GCM10023116_01650</name>
</gene>
<dbReference type="EMBL" id="BAABFL010000013">
    <property type="protein sequence ID" value="GAA4647903.1"/>
    <property type="molecule type" value="Genomic_DNA"/>
</dbReference>
<keyword evidence="2" id="KW-1185">Reference proteome</keyword>
<sequence>MITYEPSKEDVAKFYASQPKTKGVEQESFAQAADRMMRREMKKLYGRSKYRPDGGLYTSDERPWLFGE</sequence>
<comment type="caution">
    <text evidence="1">The sequence shown here is derived from an EMBL/GenBank/DDBJ whole genome shotgun (WGS) entry which is preliminary data.</text>
</comment>